<name>A0AAU1M498_9ACTN</name>
<evidence type="ECO:0000313" key="1">
    <source>
        <dbReference type="EMBL" id="WTQ78340.1"/>
    </source>
</evidence>
<proteinExistence type="predicted"/>
<reference evidence="1" key="1">
    <citation type="submission" date="2022-10" db="EMBL/GenBank/DDBJ databases">
        <title>The complete genomes of actinobacterial strains from the NBC collection.</title>
        <authorList>
            <person name="Joergensen T.S."/>
            <person name="Alvarez Arevalo M."/>
            <person name="Sterndorff E.B."/>
            <person name="Faurdal D."/>
            <person name="Vuksanovic O."/>
            <person name="Mourched A.-S."/>
            <person name="Charusanti P."/>
            <person name="Shaw S."/>
            <person name="Blin K."/>
            <person name="Weber T."/>
        </authorList>
    </citation>
    <scope>NUCLEOTIDE SEQUENCE</scope>
    <source>
        <strain evidence="1">NBC_00148</strain>
    </source>
</reference>
<dbReference type="AlphaFoldDB" id="A0AAU1M498"/>
<organism evidence="1">
    <name type="scientific">Streptomyces sp. NBC_00148</name>
    <dbReference type="NCBI Taxonomy" id="2903626"/>
    <lineage>
        <taxon>Bacteria</taxon>
        <taxon>Bacillati</taxon>
        <taxon>Actinomycetota</taxon>
        <taxon>Actinomycetes</taxon>
        <taxon>Kitasatosporales</taxon>
        <taxon>Streptomycetaceae</taxon>
        <taxon>Streptomyces</taxon>
    </lineage>
</organism>
<gene>
    <name evidence="1" type="ORF">OG222_36695</name>
</gene>
<accession>A0AAU1M498</accession>
<sequence>MFDRLEIRVLSARPLADTQLRFWVNGEDLIDAAFGEGGRGPYAADALSAGSLSSFQATGDARRLELGEPHCTGGCCGFLAVVVQRVGEIVQWSDWEIPWGASALALQLPPELRFDASRYDAEVARAEAARW</sequence>
<protein>
    <submittedName>
        <fullName evidence="1">Uncharacterized protein</fullName>
    </submittedName>
</protein>
<dbReference type="EMBL" id="CP108169">
    <property type="protein sequence ID" value="WTQ78340.1"/>
    <property type="molecule type" value="Genomic_DNA"/>
</dbReference>